<dbReference type="EMBL" id="BMIA01000003">
    <property type="protein sequence ID" value="GGH43115.1"/>
    <property type="molecule type" value="Genomic_DNA"/>
</dbReference>
<dbReference type="RefSeq" id="WP_188935458.1">
    <property type="nucleotide sequence ID" value="NZ_BMIA01000003.1"/>
</dbReference>
<protein>
    <recommendedName>
        <fullName evidence="4">Lipoprotein</fullName>
    </recommendedName>
</protein>
<name>A0ABQ1YZW3_9BACT</name>
<evidence type="ECO:0000313" key="3">
    <source>
        <dbReference type="Proteomes" id="UP000600214"/>
    </source>
</evidence>
<proteinExistence type="predicted"/>
<dbReference type="Proteomes" id="UP000600214">
    <property type="component" value="Unassembled WGS sequence"/>
</dbReference>
<feature type="region of interest" description="Disordered" evidence="1">
    <location>
        <begin position="28"/>
        <end position="69"/>
    </location>
</feature>
<comment type="caution">
    <text evidence="2">The sequence shown here is derived from an EMBL/GenBank/DDBJ whole genome shotgun (WGS) entry which is preliminary data.</text>
</comment>
<feature type="compositionally biased region" description="Basic and acidic residues" evidence="1">
    <location>
        <begin position="31"/>
        <end position="44"/>
    </location>
</feature>
<reference evidence="3" key="1">
    <citation type="journal article" date="2019" name="Int. J. Syst. Evol. Microbiol.">
        <title>The Global Catalogue of Microorganisms (GCM) 10K type strain sequencing project: providing services to taxonomists for standard genome sequencing and annotation.</title>
        <authorList>
            <consortium name="The Broad Institute Genomics Platform"/>
            <consortium name="The Broad Institute Genome Sequencing Center for Infectious Disease"/>
            <person name="Wu L."/>
            <person name="Ma J."/>
        </authorList>
    </citation>
    <scope>NUCLEOTIDE SEQUENCE [LARGE SCALE GENOMIC DNA]</scope>
    <source>
        <strain evidence="3">CGMCC 1.15288</strain>
    </source>
</reference>
<sequence>MKKIIAIGVITGVALFLFVISCGKRMQTGNSEKEQADATKKNKTEGYFYHQPDQGTGTDSSAIKKNINN</sequence>
<evidence type="ECO:0008006" key="4">
    <source>
        <dbReference type="Google" id="ProtNLM"/>
    </source>
</evidence>
<evidence type="ECO:0000313" key="2">
    <source>
        <dbReference type="EMBL" id="GGH43115.1"/>
    </source>
</evidence>
<feature type="compositionally biased region" description="Polar residues" evidence="1">
    <location>
        <begin position="53"/>
        <end position="69"/>
    </location>
</feature>
<organism evidence="2 3">
    <name type="scientific">Dyadobacter endophyticus</name>
    <dbReference type="NCBI Taxonomy" id="1749036"/>
    <lineage>
        <taxon>Bacteria</taxon>
        <taxon>Pseudomonadati</taxon>
        <taxon>Bacteroidota</taxon>
        <taxon>Cytophagia</taxon>
        <taxon>Cytophagales</taxon>
        <taxon>Spirosomataceae</taxon>
        <taxon>Dyadobacter</taxon>
    </lineage>
</organism>
<gene>
    <name evidence="2" type="ORF">GCM10007423_40260</name>
</gene>
<evidence type="ECO:0000256" key="1">
    <source>
        <dbReference type="SAM" id="MobiDB-lite"/>
    </source>
</evidence>
<accession>A0ABQ1YZW3</accession>
<dbReference type="PROSITE" id="PS51257">
    <property type="entry name" value="PROKAR_LIPOPROTEIN"/>
    <property type="match status" value="1"/>
</dbReference>
<keyword evidence="3" id="KW-1185">Reference proteome</keyword>